<dbReference type="AlphaFoldDB" id="A0A382R2L9"/>
<accession>A0A382R2L9</accession>
<reference evidence="1" key="1">
    <citation type="submission" date="2018-05" db="EMBL/GenBank/DDBJ databases">
        <authorList>
            <person name="Lanie J.A."/>
            <person name="Ng W.-L."/>
            <person name="Kazmierczak K.M."/>
            <person name="Andrzejewski T.M."/>
            <person name="Davidsen T.M."/>
            <person name="Wayne K.J."/>
            <person name="Tettelin H."/>
            <person name="Glass J.I."/>
            <person name="Rusch D."/>
            <person name="Podicherti R."/>
            <person name="Tsui H.-C.T."/>
            <person name="Winkler M.E."/>
        </authorList>
    </citation>
    <scope>NUCLEOTIDE SEQUENCE</scope>
</reference>
<evidence type="ECO:0000313" key="1">
    <source>
        <dbReference type="EMBL" id="SVC91355.1"/>
    </source>
</evidence>
<dbReference type="EMBL" id="UINC01118310">
    <property type="protein sequence ID" value="SVC91355.1"/>
    <property type="molecule type" value="Genomic_DNA"/>
</dbReference>
<name>A0A382R2L9_9ZZZZ</name>
<dbReference type="Pfam" id="PF24608">
    <property type="entry name" value="PDDEXK_15"/>
    <property type="match status" value="1"/>
</dbReference>
<dbReference type="InterPro" id="IPR056931">
    <property type="entry name" value="D14-like"/>
</dbReference>
<sequence>MSSKSKTKGKSWERDVCLFLSELYNQSFIRVPGSGAFIGGSNQFRKETLSDEQIKLSRGDIIPPEHYPYFLAECKNYADFPFHQLILRNDIALLNSWIDQVEHDVTSEKDVWLLFIKITRKGQFVLFNPQHLGDQLFPLPYGVKYKKYWFCEMDYFFECYKDELEFKWRSNV</sequence>
<proteinExistence type="predicted"/>
<protein>
    <submittedName>
        <fullName evidence="1">Uncharacterized protein</fullName>
    </submittedName>
</protein>
<gene>
    <name evidence="1" type="ORF">METZ01_LOCUS344209</name>
</gene>
<organism evidence="1">
    <name type="scientific">marine metagenome</name>
    <dbReference type="NCBI Taxonomy" id="408172"/>
    <lineage>
        <taxon>unclassified sequences</taxon>
        <taxon>metagenomes</taxon>
        <taxon>ecological metagenomes</taxon>
    </lineage>
</organism>